<dbReference type="Pfam" id="PF18911">
    <property type="entry name" value="PKD_4"/>
    <property type="match status" value="1"/>
</dbReference>
<dbReference type="EMBL" id="BAAAFI010000039">
    <property type="protein sequence ID" value="GAA0880099.1"/>
    <property type="molecule type" value="Genomic_DNA"/>
</dbReference>
<evidence type="ECO:0000259" key="1">
    <source>
        <dbReference type="PROSITE" id="PS50093"/>
    </source>
</evidence>
<name>A0ABP3YFD6_9BACT</name>
<dbReference type="InterPro" id="IPR013783">
    <property type="entry name" value="Ig-like_fold"/>
</dbReference>
<organism evidence="2 3">
    <name type="scientific">Algoriphagus jejuensis</name>
    <dbReference type="NCBI Taxonomy" id="419934"/>
    <lineage>
        <taxon>Bacteria</taxon>
        <taxon>Pseudomonadati</taxon>
        <taxon>Bacteroidota</taxon>
        <taxon>Cytophagia</taxon>
        <taxon>Cytophagales</taxon>
        <taxon>Cyclobacteriaceae</taxon>
        <taxon>Algoriphagus</taxon>
    </lineage>
</organism>
<dbReference type="Pfam" id="PF13573">
    <property type="entry name" value="SprB"/>
    <property type="match status" value="2"/>
</dbReference>
<gene>
    <name evidence="2" type="ORF">GCM10009119_30690</name>
</gene>
<dbReference type="Gene3D" id="2.60.40.10">
    <property type="entry name" value="Immunoglobulins"/>
    <property type="match status" value="1"/>
</dbReference>
<dbReference type="CDD" id="cd00146">
    <property type="entry name" value="PKD"/>
    <property type="match status" value="1"/>
</dbReference>
<accession>A0ABP3YFD6</accession>
<proteinExistence type="predicted"/>
<dbReference type="InterPro" id="IPR000601">
    <property type="entry name" value="PKD_dom"/>
</dbReference>
<dbReference type="Pfam" id="PF13585">
    <property type="entry name" value="CHU_C"/>
    <property type="match status" value="1"/>
</dbReference>
<dbReference type="PANTHER" id="PTHR46534">
    <property type="entry name" value="IGGFC_BINDING DOMAIN-CONTAINING PROTEIN"/>
    <property type="match status" value="1"/>
</dbReference>
<dbReference type="SUPFAM" id="SSF49299">
    <property type="entry name" value="PKD domain"/>
    <property type="match status" value="1"/>
</dbReference>
<evidence type="ECO:0000313" key="3">
    <source>
        <dbReference type="Proteomes" id="UP001500469"/>
    </source>
</evidence>
<dbReference type="InterPro" id="IPR035986">
    <property type="entry name" value="PKD_dom_sf"/>
</dbReference>
<comment type="caution">
    <text evidence="2">The sequence shown here is derived from an EMBL/GenBank/DDBJ whole genome shotgun (WGS) entry which is preliminary data.</text>
</comment>
<dbReference type="PANTHER" id="PTHR46534:SF2">
    <property type="entry name" value="VWFD DOMAIN-CONTAINING PROTEIN"/>
    <property type="match status" value="1"/>
</dbReference>
<sequence>MAFGQISTVGKEFWVGFMENNRVPGGGQGNPGAPDFAILVITANEASTGALEYLGRSVAFSLNAGQQYTLRVPSADLDLLHRSSGVVENKGIHITSTGNIAVHAFNERVRSADGTVVLPIGALGTDYYVTSHFEVLTVNVNYDGNSNNESELLVVATEDNTEIEITTSVNSLSGNRADVPSVITLDRGQSYQIKARADLTGSRVRVVGANADECKKIAVFGGNKWTSVGNCGEANDHLFQQAYPVNTWGTSFVHVGLLGRSSGELVKVLASEDNTEVFVNGVSRGIVNRGKFLAMEFGVNESGKIDTSKPSSVSVFSKSMACNIPNAPGALTGDPFVITYSPSEQFLTALTFNAIDLPSIVNHYVNVVVKSGTEGATFLDGQNIGSQFSELPGDSNFKFARINISQGVHTLRNPDGFAAYSYGFGELESYGYAAGAALDNLKFEPEVVYDFDIEGEKVACLNQEGLWTLISTNPDFSYFVWDFGDGTPAVVGKEVSHSFAKAGVFEVKVLAALSPNSCEQQEDVTFEVEVIETKGDLEGELSVCPDVEQVMYRAKDLVNVFETKFEVEGGVIVQDYGDSVLVNWGPANPNAKLRMIPYAENGCPGAAVELAVVVNQRIVVEAAMGELEVCFDPGVSHTYSAPISVGGRGYDWTVTGGQILSGQGESEIEVSWDQPGITGIVEYTAYSLVDTDCEGKAAPIQVAVAGEILLGIKSLTNIACSGDNSGGIQLDINGGVAPYRFEWAHDPSLNSPDALNLSAGTYAVKVSDQQGCVQLLENIVLSSPEPLSIVSLNSIGVSCYGKKDGELALSIAGGVAPYMFEYSGPRTFADQISLTDMPSGIYTWEVKDANGCVIPVNFEITSPIALEVEVRLEQPACPGGSNGELLALPKGGSGQFTFLWKDSRLSGNRVSGLSAGVYELEVVDATGCISIGRGVVSEAEPEIRMPTGFDPRQSPAVYQGVSSCESDFDLMIYNRWGQLIYSGASGWDGKVSGEEAATGTYTYFVRYRFELEGVTTYKEMRGGFTLVR</sequence>
<dbReference type="Proteomes" id="UP001500469">
    <property type="component" value="Unassembled WGS sequence"/>
</dbReference>
<protein>
    <recommendedName>
        <fullName evidence="1">PKD domain-containing protein</fullName>
    </recommendedName>
</protein>
<keyword evidence="3" id="KW-1185">Reference proteome</keyword>
<dbReference type="Pfam" id="PF17517">
    <property type="entry name" value="IgGFc_binding"/>
    <property type="match status" value="1"/>
</dbReference>
<feature type="domain" description="PKD" evidence="1">
    <location>
        <begin position="471"/>
        <end position="533"/>
    </location>
</feature>
<dbReference type="InterPro" id="IPR025667">
    <property type="entry name" value="SprB_repeat"/>
</dbReference>
<reference evidence="3" key="1">
    <citation type="journal article" date="2019" name="Int. J. Syst. Evol. Microbiol.">
        <title>The Global Catalogue of Microorganisms (GCM) 10K type strain sequencing project: providing services to taxonomists for standard genome sequencing and annotation.</title>
        <authorList>
            <consortium name="The Broad Institute Genomics Platform"/>
            <consortium name="The Broad Institute Genome Sequencing Center for Infectious Disease"/>
            <person name="Wu L."/>
            <person name="Ma J."/>
        </authorList>
    </citation>
    <scope>NUCLEOTIDE SEQUENCE [LARGE SCALE GENOMIC DNA]</scope>
    <source>
        <strain evidence="3">JCM 16112</strain>
    </source>
</reference>
<dbReference type="PROSITE" id="PS50093">
    <property type="entry name" value="PKD"/>
    <property type="match status" value="1"/>
</dbReference>
<evidence type="ECO:0000313" key="2">
    <source>
        <dbReference type="EMBL" id="GAA0880099.1"/>
    </source>
</evidence>
<dbReference type="InterPro" id="IPR035234">
    <property type="entry name" value="IgGFc-bd_N"/>
</dbReference>